<evidence type="ECO:0000256" key="1">
    <source>
        <dbReference type="ARBA" id="ARBA00022737"/>
    </source>
</evidence>
<feature type="region of interest" description="Disordered" evidence="3">
    <location>
        <begin position="363"/>
        <end position="394"/>
    </location>
</feature>
<dbReference type="EMBL" id="JAWDGP010007599">
    <property type="protein sequence ID" value="KAK3711636.1"/>
    <property type="molecule type" value="Genomic_DNA"/>
</dbReference>
<accession>A0AAE0XTF5</accession>
<feature type="compositionally biased region" description="Polar residues" evidence="3">
    <location>
        <begin position="582"/>
        <end position="592"/>
    </location>
</feature>
<feature type="region of interest" description="Disordered" evidence="3">
    <location>
        <begin position="697"/>
        <end position="762"/>
    </location>
</feature>
<gene>
    <name evidence="4" type="ORF">RRG08_032014</name>
</gene>
<feature type="compositionally biased region" description="Low complexity" evidence="3">
    <location>
        <begin position="557"/>
        <end position="572"/>
    </location>
</feature>
<evidence type="ECO:0000313" key="5">
    <source>
        <dbReference type="Proteomes" id="UP001283361"/>
    </source>
</evidence>
<keyword evidence="2" id="KW-0802">TPR repeat</keyword>
<keyword evidence="1" id="KW-0677">Repeat</keyword>
<evidence type="ECO:0000256" key="2">
    <source>
        <dbReference type="ARBA" id="ARBA00022803"/>
    </source>
</evidence>
<name>A0AAE0XTF5_9GAST</name>
<dbReference type="InterPro" id="IPR011990">
    <property type="entry name" value="TPR-like_helical_dom_sf"/>
</dbReference>
<protein>
    <submittedName>
        <fullName evidence="4">Uncharacterized protein</fullName>
    </submittedName>
</protein>
<proteinExistence type="predicted"/>
<feature type="compositionally biased region" description="Polar residues" evidence="3">
    <location>
        <begin position="714"/>
        <end position="751"/>
    </location>
</feature>
<evidence type="ECO:0000256" key="3">
    <source>
        <dbReference type="SAM" id="MobiDB-lite"/>
    </source>
</evidence>
<dbReference type="Proteomes" id="UP001283361">
    <property type="component" value="Unassembled WGS sequence"/>
</dbReference>
<keyword evidence="5" id="KW-1185">Reference proteome</keyword>
<evidence type="ECO:0000313" key="4">
    <source>
        <dbReference type="EMBL" id="KAK3711636.1"/>
    </source>
</evidence>
<dbReference type="Gene3D" id="1.25.40.10">
    <property type="entry name" value="Tetratricopeptide repeat domain"/>
    <property type="match status" value="1"/>
</dbReference>
<comment type="caution">
    <text evidence="4">The sequence shown here is derived from an EMBL/GenBank/DDBJ whole genome shotgun (WGS) entry which is preliminary data.</text>
</comment>
<sequence>MAGYQTPSCLGDHTSFVVSYHTVSCLGDSTSPMTAYHTPSCVGDHTVPSPPYGAGAADSLLLSCHGNLRVVGNELFEAEELLKEALECVEDNPNCLVLKSAIFANLGQLRYAQGEFSRAESCLREATKLRCRWFGRCHSLVADVLVSLAQLLATPDNLKGQDVIQAEHLFRQALTISEKCFGANSLPVASVLCHLGELLAQEESHPAKMEAQKLLRRSMDIRTSELGGNHPVSQTTQQSLTRVDVALKMGHYEFGSARHTERRPNNLPFSNLTFREDDLNRLHSRASLIRADTGEGRDQPIAIRAVSREEVMRHNRPDSFLGYGDGLRAVSMSSLVSASERLLTAPLGERPERLLARRQKEVKELRGRHGQGSLPQSYGQIPRGPSLHDSRGDAGGDVVIVESLDSKGRRHVVGDNPRNHLASPQNDIDEQINTTMQRVDPEQNIGDDQDDQLNLDLREVNPEFIQGKSRNQEKQTVTVHSGIDQGPSLKAETYEVADLETSDRPQENVSKKSVVIRPASGSRRLFEKYSSGGSTGGELDVPTGSLMNFTRPSISSAKTATRATSAAKTMSARSRRVWSGRTIASSTTSGQVSRRYIPGPHDLATSARTVGGPNSSLSSLLDEPARPRPASRPSERHHRAAWYHVPGRYSTPQERYPRKRMQKTENARDIEAFVALKSQWAKRRQIELQQARLKGLQLEEEPGNPESDLFFASHTKQIPNRNRISSSKQKATSGSNSKFATRQSDPRSNLGPTRRFIHPDSTPRLMVSGLDIVPEQRYPDRSQVYYSNPQSQAVKFREPIVVG</sequence>
<feature type="region of interest" description="Disordered" evidence="3">
    <location>
        <begin position="557"/>
        <end position="637"/>
    </location>
</feature>
<feature type="compositionally biased region" description="Polar residues" evidence="3">
    <location>
        <begin position="606"/>
        <end position="619"/>
    </location>
</feature>
<dbReference type="AlphaFoldDB" id="A0AAE0XTF5"/>
<organism evidence="4 5">
    <name type="scientific">Elysia crispata</name>
    <name type="common">lettuce slug</name>
    <dbReference type="NCBI Taxonomy" id="231223"/>
    <lineage>
        <taxon>Eukaryota</taxon>
        <taxon>Metazoa</taxon>
        <taxon>Spiralia</taxon>
        <taxon>Lophotrochozoa</taxon>
        <taxon>Mollusca</taxon>
        <taxon>Gastropoda</taxon>
        <taxon>Heterobranchia</taxon>
        <taxon>Euthyneura</taxon>
        <taxon>Panpulmonata</taxon>
        <taxon>Sacoglossa</taxon>
        <taxon>Placobranchoidea</taxon>
        <taxon>Plakobranchidae</taxon>
        <taxon>Elysia</taxon>
    </lineage>
</organism>
<dbReference type="PANTHER" id="PTHR45641">
    <property type="entry name" value="TETRATRICOPEPTIDE REPEAT PROTEIN (AFU_ORTHOLOGUE AFUA_6G03870)"/>
    <property type="match status" value="1"/>
</dbReference>
<dbReference type="PANTHER" id="PTHR45641:SF19">
    <property type="entry name" value="NEPHROCYSTIN-3"/>
    <property type="match status" value="1"/>
</dbReference>
<dbReference type="SUPFAM" id="SSF48452">
    <property type="entry name" value="TPR-like"/>
    <property type="match status" value="1"/>
</dbReference>
<reference evidence="4" key="1">
    <citation type="journal article" date="2023" name="G3 (Bethesda)">
        <title>A reference genome for the long-term kleptoplast-retaining sea slug Elysia crispata morphotype clarki.</title>
        <authorList>
            <person name="Eastman K.E."/>
            <person name="Pendleton A.L."/>
            <person name="Shaikh M.A."/>
            <person name="Suttiyut T."/>
            <person name="Ogas R."/>
            <person name="Tomko P."/>
            <person name="Gavelis G."/>
            <person name="Widhalm J.R."/>
            <person name="Wisecaver J.H."/>
        </authorList>
    </citation>
    <scope>NUCLEOTIDE SEQUENCE</scope>
    <source>
        <strain evidence="4">ECLA1</strain>
    </source>
</reference>